<gene>
    <name evidence="2" type="ORF">AJ78_05722</name>
</gene>
<comment type="caution">
    <text evidence="2">The sequence shown here is derived from an EMBL/GenBank/DDBJ whole genome shotgun (WGS) entry which is preliminary data.</text>
</comment>
<feature type="compositionally biased region" description="Basic and acidic residues" evidence="1">
    <location>
        <begin position="230"/>
        <end position="254"/>
    </location>
</feature>
<proteinExistence type="predicted"/>
<feature type="compositionally biased region" description="Acidic residues" evidence="1">
    <location>
        <begin position="255"/>
        <end position="266"/>
    </location>
</feature>
<dbReference type="Proteomes" id="UP000182235">
    <property type="component" value="Unassembled WGS sequence"/>
</dbReference>
<dbReference type="STRING" id="1447872.A0A1J9Q121"/>
<feature type="region of interest" description="Disordered" evidence="1">
    <location>
        <begin position="151"/>
        <end position="185"/>
    </location>
</feature>
<keyword evidence="3" id="KW-1185">Reference proteome</keyword>
<evidence type="ECO:0000313" key="3">
    <source>
        <dbReference type="Proteomes" id="UP000182235"/>
    </source>
</evidence>
<feature type="region of interest" description="Disordered" evidence="1">
    <location>
        <begin position="217"/>
        <end position="401"/>
    </location>
</feature>
<dbReference type="AlphaFoldDB" id="A0A1J9Q121"/>
<dbReference type="VEuPathDB" id="FungiDB:AJ78_05722"/>
<organism evidence="2 3">
    <name type="scientific">Emergomyces pasteurianus Ep9510</name>
    <dbReference type="NCBI Taxonomy" id="1447872"/>
    <lineage>
        <taxon>Eukaryota</taxon>
        <taxon>Fungi</taxon>
        <taxon>Dikarya</taxon>
        <taxon>Ascomycota</taxon>
        <taxon>Pezizomycotina</taxon>
        <taxon>Eurotiomycetes</taxon>
        <taxon>Eurotiomycetidae</taxon>
        <taxon>Onygenales</taxon>
        <taxon>Ajellomycetaceae</taxon>
        <taxon>Emergomyces</taxon>
    </lineage>
</organism>
<feature type="compositionally biased region" description="Basic and acidic residues" evidence="1">
    <location>
        <begin position="311"/>
        <end position="325"/>
    </location>
</feature>
<feature type="compositionally biased region" description="Acidic residues" evidence="1">
    <location>
        <begin position="164"/>
        <end position="181"/>
    </location>
</feature>
<evidence type="ECO:0000313" key="2">
    <source>
        <dbReference type="EMBL" id="OJD13875.1"/>
    </source>
</evidence>
<feature type="compositionally biased region" description="Polar residues" evidence="1">
    <location>
        <begin position="275"/>
        <end position="307"/>
    </location>
</feature>
<dbReference type="OrthoDB" id="5374569at2759"/>
<feature type="compositionally biased region" description="Polar residues" evidence="1">
    <location>
        <begin position="16"/>
        <end position="37"/>
    </location>
</feature>
<feature type="compositionally biased region" description="Basic and acidic residues" evidence="1">
    <location>
        <begin position="352"/>
        <end position="364"/>
    </location>
</feature>
<protein>
    <submittedName>
        <fullName evidence="2">Uncharacterized protein</fullName>
    </submittedName>
</protein>
<sequence length="401" mass="45123">MPRTLPWQSDEKSRKSVTPATSCSKKQSKSTFSTVAESCNVPMPTRTPRQLVRTPSTSPPCEAPPVEFMKEGLENDDQYIMVEDEFLATAQTFTRHLHHAEYVRKKKEAKMKNANTIEDIARVGAKSTLSAEHRKKLESEENSTRQKAALDELKRVAGRPPVDSEVEDQGIESDEDKDDDPWVGTSLQNLMTNQTKHQSLVGLHRIKSTTRAAFGFAKTPVGLPRGSARSKQDEHPDEHPTSTRGADIDPHIVDDETTTEDDDDLDAQPRHSKSVKTSTPKTRSMASRSKTYTTVSRSTNTKGQTVAGSDPQEKAIVFRELGDSKSKRHPIFAPQERTSRIMGFFDDSDDEQTTKIKKREDNNNKHQIRKRLPSTTASNKRLENDRKSKKSRLNEVPTFLL</sequence>
<feature type="region of interest" description="Disordered" evidence="1">
    <location>
        <begin position="127"/>
        <end position="146"/>
    </location>
</feature>
<name>A0A1J9Q121_9EURO</name>
<evidence type="ECO:0000256" key="1">
    <source>
        <dbReference type="SAM" id="MobiDB-lite"/>
    </source>
</evidence>
<feature type="region of interest" description="Disordered" evidence="1">
    <location>
        <begin position="1"/>
        <end position="63"/>
    </location>
</feature>
<feature type="compositionally biased region" description="Basic and acidic residues" evidence="1">
    <location>
        <begin position="131"/>
        <end position="146"/>
    </location>
</feature>
<accession>A0A1J9Q121</accession>
<reference evidence="2 3" key="1">
    <citation type="submission" date="2015-07" db="EMBL/GenBank/DDBJ databases">
        <title>Emmonsia species relationships and genome sequence.</title>
        <authorList>
            <consortium name="The Broad Institute Genomics Platform"/>
            <person name="Cuomo C.A."/>
            <person name="Munoz J.F."/>
            <person name="Imamovic A."/>
            <person name="Priest M.E."/>
            <person name="Young S."/>
            <person name="Clay O.K."/>
            <person name="McEwen J.G."/>
        </authorList>
    </citation>
    <scope>NUCLEOTIDE SEQUENCE [LARGE SCALE GENOMIC DNA]</scope>
    <source>
        <strain evidence="2 3">UAMH 9510</strain>
    </source>
</reference>
<dbReference type="EMBL" id="LGRN01000261">
    <property type="protein sequence ID" value="OJD13875.1"/>
    <property type="molecule type" value="Genomic_DNA"/>
</dbReference>